<dbReference type="GO" id="GO:0006313">
    <property type="term" value="P:DNA transposition"/>
    <property type="evidence" value="ECO:0007669"/>
    <property type="project" value="InterPro"/>
</dbReference>
<dbReference type="OrthoDB" id="9794403at2"/>
<reference evidence="2 3" key="1">
    <citation type="submission" date="2018-04" db="EMBL/GenBank/DDBJ databases">
        <title>Genomic Encyclopedia of Type Strains, Phase IV (KMG-IV): sequencing the most valuable type-strain genomes for metagenomic binning, comparative biology and taxonomic classification.</title>
        <authorList>
            <person name="Goeker M."/>
        </authorList>
    </citation>
    <scope>NUCLEOTIDE SEQUENCE [LARGE SCALE GENOMIC DNA]</scope>
    <source>
        <strain evidence="2 3">DSM 26588</strain>
    </source>
</reference>
<proteinExistence type="predicted"/>
<dbReference type="InterPro" id="IPR052715">
    <property type="entry name" value="RAYT_transposase"/>
</dbReference>
<protein>
    <submittedName>
        <fullName evidence="2">REP element-mobilizing transposase RayT</fullName>
    </submittedName>
</protein>
<accession>A0A2U1CF56</accession>
<comment type="caution">
    <text evidence="2">The sequence shown here is derived from an EMBL/GenBank/DDBJ whole genome shotgun (WGS) entry which is preliminary data.</text>
</comment>
<organism evidence="2 3">
    <name type="scientific">Intestinimonas butyriciproducens</name>
    <dbReference type="NCBI Taxonomy" id="1297617"/>
    <lineage>
        <taxon>Bacteria</taxon>
        <taxon>Bacillati</taxon>
        <taxon>Bacillota</taxon>
        <taxon>Clostridia</taxon>
        <taxon>Eubacteriales</taxon>
        <taxon>Intestinimonas</taxon>
    </lineage>
</organism>
<gene>
    <name evidence="2" type="ORF">C7373_10149</name>
</gene>
<dbReference type="GO" id="GO:0043565">
    <property type="term" value="F:sequence-specific DNA binding"/>
    <property type="evidence" value="ECO:0007669"/>
    <property type="project" value="TreeGrafter"/>
</dbReference>
<evidence type="ECO:0000259" key="1">
    <source>
        <dbReference type="SMART" id="SM01321"/>
    </source>
</evidence>
<dbReference type="Gene3D" id="3.30.70.1290">
    <property type="entry name" value="Transposase IS200-like"/>
    <property type="match status" value="1"/>
</dbReference>
<feature type="domain" description="Transposase IS200-like" evidence="1">
    <location>
        <begin position="13"/>
        <end position="152"/>
    </location>
</feature>
<dbReference type="PANTHER" id="PTHR36966">
    <property type="entry name" value="REP-ASSOCIATED TYROSINE TRANSPOSASE"/>
    <property type="match status" value="1"/>
</dbReference>
<sequence>MGRLHRLPNYDYGQEGCYFITFCTKRRAPILSRIVGRDDPGAPYRPELLPAGRILDRYLQMIPTAYPNITMHHSVIMPNHVHLLLSVDAGEHTAEGAPRSSRPTQLVPRMITALKRFTNQDMQNDLWQGGFHDHIIRSEADYLRIWAYMDQNPAKWREDRYHEEAYP</sequence>
<dbReference type="PANTHER" id="PTHR36966:SF1">
    <property type="entry name" value="REP-ASSOCIATED TYROSINE TRANSPOSASE"/>
    <property type="match status" value="1"/>
</dbReference>
<dbReference type="GO" id="GO:0004803">
    <property type="term" value="F:transposase activity"/>
    <property type="evidence" value="ECO:0007669"/>
    <property type="project" value="InterPro"/>
</dbReference>
<dbReference type="EMBL" id="QEKK01000001">
    <property type="protein sequence ID" value="PVY59536.1"/>
    <property type="molecule type" value="Genomic_DNA"/>
</dbReference>
<evidence type="ECO:0000313" key="3">
    <source>
        <dbReference type="Proteomes" id="UP000245778"/>
    </source>
</evidence>
<dbReference type="RefSeq" id="WP_116721343.1">
    <property type="nucleotide sequence ID" value="NZ_DBFWLX010000275.1"/>
</dbReference>
<dbReference type="InterPro" id="IPR002686">
    <property type="entry name" value="Transposase_17"/>
</dbReference>
<dbReference type="Proteomes" id="UP000245778">
    <property type="component" value="Unassembled WGS sequence"/>
</dbReference>
<name>A0A2U1CF56_9FIRM</name>
<dbReference type="InterPro" id="IPR036515">
    <property type="entry name" value="Transposase_17_sf"/>
</dbReference>
<dbReference type="SUPFAM" id="SSF143422">
    <property type="entry name" value="Transposase IS200-like"/>
    <property type="match status" value="1"/>
</dbReference>
<dbReference type="AlphaFoldDB" id="A0A2U1CF56"/>
<evidence type="ECO:0000313" key="2">
    <source>
        <dbReference type="EMBL" id="PVY59536.1"/>
    </source>
</evidence>
<dbReference type="SMART" id="SM01321">
    <property type="entry name" value="Y1_Tnp"/>
    <property type="match status" value="1"/>
</dbReference>